<comment type="caution">
    <text evidence="1">The sequence shown here is derived from an EMBL/GenBank/DDBJ whole genome shotgun (WGS) entry which is preliminary data.</text>
</comment>
<proteinExistence type="predicted"/>
<dbReference type="Proteomes" id="UP000887116">
    <property type="component" value="Unassembled WGS sequence"/>
</dbReference>
<keyword evidence="2" id="KW-1185">Reference proteome</keyword>
<dbReference type="EMBL" id="BMAO01001131">
    <property type="protein sequence ID" value="GFQ71258.1"/>
    <property type="molecule type" value="Genomic_DNA"/>
</dbReference>
<accession>A0A8X6F527</accession>
<protein>
    <submittedName>
        <fullName evidence="1">Uncharacterized protein</fullName>
    </submittedName>
</protein>
<gene>
    <name evidence="1" type="ORF">TNCT_285131</name>
</gene>
<name>A0A8X6F527_TRICU</name>
<dbReference type="AlphaFoldDB" id="A0A8X6F527"/>
<evidence type="ECO:0000313" key="2">
    <source>
        <dbReference type="Proteomes" id="UP000887116"/>
    </source>
</evidence>
<evidence type="ECO:0000313" key="1">
    <source>
        <dbReference type="EMBL" id="GFQ71258.1"/>
    </source>
</evidence>
<organism evidence="1 2">
    <name type="scientific">Trichonephila clavata</name>
    <name type="common">Joro spider</name>
    <name type="synonym">Nephila clavata</name>
    <dbReference type="NCBI Taxonomy" id="2740835"/>
    <lineage>
        <taxon>Eukaryota</taxon>
        <taxon>Metazoa</taxon>
        <taxon>Ecdysozoa</taxon>
        <taxon>Arthropoda</taxon>
        <taxon>Chelicerata</taxon>
        <taxon>Arachnida</taxon>
        <taxon>Araneae</taxon>
        <taxon>Araneomorphae</taxon>
        <taxon>Entelegynae</taxon>
        <taxon>Araneoidea</taxon>
        <taxon>Nephilidae</taxon>
        <taxon>Trichonephila</taxon>
    </lineage>
</organism>
<reference evidence="1" key="1">
    <citation type="submission" date="2020-07" db="EMBL/GenBank/DDBJ databases">
        <title>Multicomponent nature underlies the extraordinary mechanical properties of spider dragline silk.</title>
        <authorList>
            <person name="Kono N."/>
            <person name="Nakamura H."/>
            <person name="Mori M."/>
            <person name="Yoshida Y."/>
            <person name="Ohtoshi R."/>
            <person name="Malay A.D."/>
            <person name="Moran D.A.P."/>
            <person name="Tomita M."/>
            <person name="Numata K."/>
            <person name="Arakawa K."/>
        </authorList>
    </citation>
    <scope>NUCLEOTIDE SEQUENCE</scope>
</reference>
<sequence length="106" mass="12321">MSDISAISIHEDTDAFSRGMDKARFLKKIPSLYPTKQTYAPSTEIALSDYSKYEFYDNNGEKFIIDKAEFEEEGKKLIDIFCSNSEILPNLSQNKIFRHSMRHFIL</sequence>